<evidence type="ECO:0000256" key="1">
    <source>
        <dbReference type="SAM" id="MobiDB-lite"/>
    </source>
</evidence>
<name>A0ABY2JIJ4_9MICO</name>
<feature type="compositionally biased region" description="Basic and acidic residues" evidence="1">
    <location>
        <begin position="1"/>
        <end position="11"/>
    </location>
</feature>
<gene>
    <name evidence="3" type="ORF">E3T28_02265</name>
</gene>
<feature type="domain" description="Galactose oxidase-like Early set" evidence="2">
    <location>
        <begin position="79"/>
        <end position="117"/>
    </location>
</feature>
<proteinExistence type="predicted"/>
<dbReference type="SUPFAM" id="SSF81296">
    <property type="entry name" value="E set domains"/>
    <property type="match status" value="1"/>
</dbReference>
<reference evidence="3 4" key="1">
    <citation type="submission" date="2019-03" db="EMBL/GenBank/DDBJ databases">
        <title>Genomics of glacier-inhabiting Cryobacterium strains.</title>
        <authorList>
            <person name="Liu Q."/>
            <person name="Xin Y.-H."/>
        </authorList>
    </citation>
    <scope>NUCLEOTIDE SEQUENCE [LARGE SCALE GENOMIC DNA]</scope>
    <source>
        <strain evidence="3 4">TMT1-23-1</strain>
    </source>
</reference>
<dbReference type="Pfam" id="PF09118">
    <property type="entry name" value="GO-like_E_set"/>
    <property type="match status" value="1"/>
</dbReference>
<comment type="caution">
    <text evidence="3">The sequence shown here is derived from an EMBL/GenBank/DDBJ whole genome shotgun (WGS) entry which is preliminary data.</text>
</comment>
<dbReference type="InterPro" id="IPR013783">
    <property type="entry name" value="Ig-like_fold"/>
</dbReference>
<keyword evidence="4" id="KW-1185">Reference proteome</keyword>
<dbReference type="InterPro" id="IPR014756">
    <property type="entry name" value="Ig_E-set"/>
</dbReference>
<evidence type="ECO:0000313" key="3">
    <source>
        <dbReference type="EMBL" id="TFD04411.1"/>
    </source>
</evidence>
<evidence type="ECO:0000313" key="4">
    <source>
        <dbReference type="Proteomes" id="UP000297853"/>
    </source>
</evidence>
<feature type="region of interest" description="Disordered" evidence="1">
    <location>
        <begin position="1"/>
        <end position="45"/>
    </location>
</feature>
<organism evidence="3 4">
    <name type="scientific">Cryobacterium sinapicolor</name>
    <dbReference type="NCBI Taxonomy" id="1259236"/>
    <lineage>
        <taxon>Bacteria</taxon>
        <taxon>Bacillati</taxon>
        <taxon>Actinomycetota</taxon>
        <taxon>Actinomycetes</taxon>
        <taxon>Micrococcales</taxon>
        <taxon>Microbacteriaceae</taxon>
        <taxon>Cryobacterium</taxon>
    </lineage>
</organism>
<sequence length="118" mass="12238">MHSPDRDDRGRQPRTVDLNGGTERDRSIPLSAAARSDPTGSKGTWGATIGFPLVPAVAALLPGNKLLTWSSYSTTTFGGANGRTAIPSDPGVVVPGYCRLFAMDANGVPSVAKTIQIG</sequence>
<evidence type="ECO:0000259" key="2">
    <source>
        <dbReference type="Pfam" id="PF09118"/>
    </source>
</evidence>
<dbReference type="Gene3D" id="2.60.40.10">
    <property type="entry name" value="Immunoglobulins"/>
    <property type="match status" value="1"/>
</dbReference>
<dbReference type="InterPro" id="IPR015202">
    <property type="entry name" value="GO-like_E_set"/>
</dbReference>
<protein>
    <submittedName>
        <fullName evidence="3">DUF1929 domain-containing protein</fullName>
    </submittedName>
</protein>
<accession>A0ABY2JIJ4</accession>
<dbReference type="Proteomes" id="UP000297853">
    <property type="component" value="Unassembled WGS sequence"/>
</dbReference>
<dbReference type="EMBL" id="SOGQ01000013">
    <property type="protein sequence ID" value="TFD04411.1"/>
    <property type="molecule type" value="Genomic_DNA"/>
</dbReference>